<feature type="transmembrane region" description="Helical" evidence="2">
    <location>
        <begin position="233"/>
        <end position="253"/>
    </location>
</feature>
<name>A0A6A6IER3_9PLEO</name>
<dbReference type="PANTHER" id="PTHR37919:SF2">
    <property type="entry name" value="EXPERA DOMAIN-CONTAINING PROTEIN"/>
    <property type="match status" value="1"/>
</dbReference>
<keyword evidence="2" id="KW-1133">Transmembrane helix</keyword>
<feature type="transmembrane region" description="Helical" evidence="2">
    <location>
        <begin position="198"/>
        <end position="218"/>
    </location>
</feature>
<evidence type="ECO:0000256" key="1">
    <source>
        <dbReference type="SAM" id="MobiDB-lite"/>
    </source>
</evidence>
<dbReference type="AlphaFoldDB" id="A0A6A6IER3"/>
<dbReference type="Proteomes" id="UP000800094">
    <property type="component" value="Unassembled WGS sequence"/>
</dbReference>
<accession>A0A6A6IER3</accession>
<keyword evidence="4" id="KW-1185">Reference proteome</keyword>
<reference evidence="3" key="1">
    <citation type="journal article" date="2020" name="Stud. Mycol.">
        <title>101 Dothideomycetes genomes: a test case for predicting lifestyles and emergence of pathogens.</title>
        <authorList>
            <person name="Haridas S."/>
            <person name="Albert R."/>
            <person name="Binder M."/>
            <person name="Bloem J."/>
            <person name="Labutti K."/>
            <person name="Salamov A."/>
            <person name="Andreopoulos B."/>
            <person name="Baker S."/>
            <person name="Barry K."/>
            <person name="Bills G."/>
            <person name="Bluhm B."/>
            <person name="Cannon C."/>
            <person name="Castanera R."/>
            <person name="Culley D."/>
            <person name="Daum C."/>
            <person name="Ezra D."/>
            <person name="Gonzalez J."/>
            <person name="Henrissat B."/>
            <person name="Kuo A."/>
            <person name="Liang C."/>
            <person name="Lipzen A."/>
            <person name="Lutzoni F."/>
            <person name="Magnuson J."/>
            <person name="Mondo S."/>
            <person name="Nolan M."/>
            <person name="Ohm R."/>
            <person name="Pangilinan J."/>
            <person name="Park H.-J."/>
            <person name="Ramirez L."/>
            <person name="Alfaro M."/>
            <person name="Sun H."/>
            <person name="Tritt A."/>
            <person name="Yoshinaga Y."/>
            <person name="Zwiers L.-H."/>
            <person name="Turgeon B."/>
            <person name="Goodwin S."/>
            <person name="Spatafora J."/>
            <person name="Crous P."/>
            <person name="Grigoriev I."/>
        </authorList>
    </citation>
    <scope>NUCLEOTIDE SEQUENCE</scope>
    <source>
        <strain evidence="3">CBS 122368</strain>
    </source>
</reference>
<dbReference type="RefSeq" id="XP_033684078.1">
    <property type="nucleotide sequence ID" value="XM_033830996.1"/>
</dbReference>
<evidence type="ECO:0000313" key="4">
    <source>
        <dbReference type="Proteomes" id="UP000800094"/>
    </source>
</evidence>
<dbReference type="GeneID" id="54584326"/>
<organism evidence="3 4">
    <name type="scientific">Trematosphaeria pertusa</name>
    <dbReference type="NCBI Taxonomy" id="390896"/>
    <lineage>
        <taxon>Eukaryota</taxon>
        <taxon>Fungi</taxon>
        <taxon>Dikarya</taxon>
        <taxon>Ascomycota</taxon>
        <taxon>Pezizomycotina</taxon>
        <taxon>Dothideomycetes</taxon>
        <taxon>Pleosporomycetidae</taxon>
        <taxon>Pleosporales</taxon>
        <taxon>Massarineae</taxon>
        <taxon>Trematosphaeriaceae</taxon>
        <taxon>Trematosphaeria</taxon>
    </lineage>
</organism>
<evidence type="ECO:0000313" key="3">
    <source>
        <dbReference type="EMBL" id="KAF2249074.1"/>
    </source>
</evidence>
<keyword evidence="2" id="KW-0472">Membrane</keyword>
<gene>
    <name evidence="3" type="ORF">BU26DRAFT_531051</name>
</gene>
<dbReference type="EMBL" id="ML987195">
    <property type="protein sequence ID" value="KAF2249074.1"/>
    <property type="molecule type" value="Genomic_DNA"/>
</dbReference>
<protein>
    <submittedName>
        <fullName evidence="3">Uncharacterized protein</fullName>
    </submittedName>
</protein>
<feature type="compositionally biased region" description="Polar residues" evidence="1">
    <location>
        <begin position="40"/>
        <end position="49"/>
    </location>
</feature>
<sequence>MVSTRQHPREFPPPEASPTKGSPRKSSRNSTASPAPGSPDLTSSPTSKSLTRRAVSNSIAASSSSSSAPGAWAHTASNITILWVTFSLPLVIWDAIYILARPHTMAGGAIQWPLWKPYEIYASIDYVYGWPGWNDNNGFAAAQGVLNAIECVLYGLYIMIIFNHGVAAPGGTGLQVGRGLRGWIAGGMKVEGKTGNRALVIGFSAALMTFSKTLLYYLTEYYSGFENTKHNDWITLVLFYGVMNGCWLVFPAYMTFTFGSDLLNGLDAATESSSKKKN</sequence>
<keyword evidence="2" id="KW-0812">Transmembrane</keyword>
<evidence type="ECO:0000256" key="2">
    <source>
        <dbReference type="SAM" id="Phobius"/>
    </source>
</evidence>
<feature type="region of interest" description="Disordered" evidence="1">
    <location>
        <begin position="1"/>
        <end position="51"/>
    </location>
</feature>
<dbReference type="PANTHER" id="PTHR37919">
    <property type="entry name" value="PROTEIN CBG05606"/>
    <property type="match status" value="1"/>
</dbReference>
<proteinExistence type="predicted"/>
<dbReference type="OrthoDB" id="60858at2759"/>